<dbReference type="Pfam" id="PF03478">
    <property type="entry name" value="Beta-prop_KIB1-4"/>
    <property type="match status" value="1"/>
</dbReference>
<reference evidence="2 3" key="1">
    <citation type="journal article" date="2014" name="Am. J. Bot.">
        <title>Genome assembly and annotation for red clover (Trifolium pratense; Fabaceae).</title>
        <authorList>
            <person name="Istvanek J."/>
            <person name="Jaros M."/>
            <person name="Krenek A."/>
            <person name="Repkova J."/>
        </authorList>
    </citation>
    <scope>NUCLEOTIDE SEQUENCE [LARGE SCALE GENOMIC DNA]</scope>
    <source>
        <strain evidence="3">cv. Tatra</strain>
        <tissue evidence="2">Young leaves</tissue>
    </source>
</reference>
<accession>A0A2K3MDZ7</accession>
<evidence type="ECO:0000313" key="3">
    <source>
        <dbReference type="Proteomes" id="UP000236291"/>
    </source>
</evidence>
<reference evidence="2 3" key="2">
    <citation type="journal article" date="2017" name="Front. Plant Sci.">
        <title>Gene Classification and Mining of Molecular Markers Useful in Red Clover (Trifolium pratense) Breeding.</title>
        <authorList>
            <person name="Istvanek J."/>
            <person name="Dluhosova J."/>
            <person name="Dluhos P."/>
            <person name="Patkova L."/>
            <person name="Nedelnik J."/>
            <person name="Repkova J."/>
        </authorList>
    </citation>
    <scope>NUCLEOTIDE SEQUENCE [LARGE SCALE GENOMIC DNA]</scope>
    <source>
        <strain evidence="3">cv. Tatra</strain>
        <tissue evidence="2">Young leaves</tissue>
    </source>
</reference>
<proteinExistence type="predicted"/>
<feature type="domain" description="KIB1-4 beta-propeller" evidence="1">
    <location>
        <begin position="2"/>
        <end position="157"/>
    </location>
</feature>
<gene>
    <name evidence="2" type="ORF">L195_g045101</name>
</gene>
<name>A0A2K3MDZ7_TRIPR</name>
<dbReference type="InterPro" id="IPR051304">
    <property type="entry name" value="SCF_F-box_domain"/>
</dbReference>
<dbReference type="EMBL" id="ASHM01058305">
    <property type="protein sequence ID" value="PNX88986.1"/>
    <property type="molecule type" value="Genomic_DNA"/>
</dbReference>
<comment type="caution">
    <text evidence="2">The sequence shown here is derived from an EMBL/GenBank/DDBJ whole genome shotgun (WGS) entry which is preliminary data.</text>
</comment>
<organism evidence="2 3">
    <name type="scientific">Trifolium pratense</name>
    <name type="common">Red clover</name>
    <dbReference type="NCBI Taxonomy" id="57577"/>
    <lineage>
        <taxon>Eukaryota</taxon>
        <taxon>Viridiplantae</taxon>
        <taxon>Streptophyta</taxon>
        <taxon>Embryophyta</taxon>
        <taxon>Tracheophyta</taxon>
        <taxon>Spermatophyta</taxon>
        <taxon>Magnoliopsida</taxon>
        <taxon>eudicotyledons</taxon>
        <taxon>Gunneridae</taxon>
        <taxon>Pentapetalae</taxon>
        <taxon>rosids</taxon>
        <taxon>fabids</taxon>
        <taxon>Fabales</taxon>
        <taxon>Fabaceae</taxon>
        <taxon>Papilionoideae</taxon>
        <taxon>50 kb inversion clade</taxon>
        <taxon>NPAAA clade</taxon>
        <taxon>Hologalegina</taxon>
        <taxon>IRL clade</taxon>
        <taxon>Trifolieae</taxon>
        <taxon>Trifolium</taxon>
    </lineage>
</organism>
<evidence type="ECO:0000259" key="1">
    <source>
        <dbReference type="Pfam" id="PF03478"/>
    </source>
</evidence>
<dbReference type="ExpressionAtlas" id="A0A2K3MDZ7">
    <property type="expression patterns" value="baseline"/>
</dbReference>
<dbReference type="PANTHER" id="PTHR47123:SF15">
    <property type="entry name" value="F-BOX PROTEIN SKIP23"/>
    <property type="match status" value="1"/>
</dbReference>
<sequence length="190" mass="21132">MLFRYGDDRWTEIPNMSPSSIGDICIFKGRIYAVQVHGRKTVAVGPEDLSVKLVANPGGMGGTKLLVESEGQLLLLELLLVDDAITINLFRLDEFMKKWVKLTSLGNRILFMGNGGSCSFSVSASDLSFAKGNCVIFMDDSFGMDKICNNASGMYVFDLDQGRILPLSDYPDYLNLFWPPPEWIVKSCMH</sequence>
<evidence type="ECO:0000313" key="2">
    <source>
        <dbReference type="EMBL" id="PNX88986.1"/>
    </source>
</evidence>
<protein>
    <submittedName>
        <fullName evidence="2">F-box protein</fullName>
    </submittedName>
</protein>
<dbReference type="InterPro" id="IPR005174">
    <property type="entry name" value="KIB1-4_b-propeller"/>
</dbReference>
<dbReference type="AlphaFoldDB" id="A0A2K3MDZ7"/>
<dbReference type="PANTHER" id="PTHR47123">
    <property type="entry name" value="F-BOX PROTEIN SKIP23"/>
    <property type="match status" value="1"/>
</dbReference>
<feature type="non-terminal residue" evidence="2">
    <location>
        <position position="190"/>
    </location>
</feature>
<dbReference type="Proteomes" id="UP000236291">
    <property type="component" value="Unassembled WGS sequence"/>
</dbReference>